<dbReference type="EMBL" id="CP002738">
    <property type="protein sequence ID" value="AEG01710.1"/>
    <property type="molecule type" value="Genomic_DNA"/>
</dbReference>
<gene>
    <name evidence="3" type="ordered locus">Metme_3339</name>
</gene>
<dbReference type="Proteomes" id="UP000008888">
    <property type="component" value="Chromosome"/>
</dbReference>
<reference key="2">
    <citation type="submission" date="2011-05" db="EMBL/GenBank/DDBJ databases">
        <title>Complete genome sequence of the aerobic marine methanotroph Methylomonas methanica MC09.</title>
        <authorList>
            <person name="Boden R."/>
            <person name="Cunliffe M."/>
            <person name="Scanlan J."/>
            <person name="Moussard H."/>
            <person name="Kits K.D."/>
            <person name="Klotz M."/>
            <person name="Jetten M."/>
            <person name="Vuilleumier S."/>
            <person name="Han J."/>
            <person name="Peters L."/>
            <person name="Mikhailova N."/>
            <person name="Teshima H."/>
            <person name="Tapia R."/>
            <person name="Kyrpides N."/>
            <person name="Ivanova N."/>
            <person name="Pagani I."/>
            <person name="Cheng J.-F."/>
            <person name="Goodwin L."/>
            <person name="Han C."/>
            <person name="Hauser L."/>
            <person name="Land M."/>
            <person name="Lapidus A."/>
            <person name="Lucas S."/>
            <person name="Pitluck S."/>
            <person name="Woyke T."/>
            <person name="Stein L.Y."/>
            <person name="Murrell C."/>
        </authorList>
    </citation>
    <scope>NUCLEOTIDE SEQUENCE</scope>
    <source>
        <strain>MC09</strain>
    </source>
</reference>
<feature type="transmembrane region" description="Helical" evidence="2">
    <location>
        <begin position="20"/>
        <end position="39"/>
    </location>
</feature>
<evidence type="ECO:0000256" key="2">
    <source>
        <dbReference type="SAM" id="Phobius"/>
    </source>
</evidence>
<keyword evidence="2" id="KW-1133">Transmembrane helix</keyword>
<sequence length="190" mass="21628">MQVNPSKWRYIKAYKTMGFAGWGDLMFIMVYCLPLKLLFMRPAKVFLIQKRTGGAMKSVKKRFKMALAEVEKVAGELQFLTANMTLLEPVQEIASSVLLACKRMGRRVKQVHKVDFAEQMLEDDALLRLEEIVDNDVISVLEQRFSAALGEMGEGQVLDMMRQLLEKLEKKLALLNESIQRLGGVLNQSD</sequence>
<proteinExistence type="predicted"/>
<reference evidence="4" key="3">
    <citation type="submission" date="2011-05" db="EMBL/GenBank/DDBJ databases">
        <title>Complete sequence of Methylomonas methanica MC09.</title>
        <authorList>
            <consortium name="US DOE Joint Genome Institute"/>
            <person name="Lucas S."/>
            <person name="Han J."/>
            <person name="Lapidus A."/>
            <person name="Cheng J.-F."/>
            <person name="Goodwin L."/>
            <person name="Pitluck S."/>
            <person name="Peters L."/>
            <person name="Mikhailova N."/>
            <person name="Teshima H."/>
            <person name="Han C."/>
            <person name="Tapia R."/>
            <person name="Land M."/>
            <person name="Hauser L."/>
            <person name="Kyrpides N."/>
            <person name="Ivanova N."/>
            <person name="Pagani I."/>
            <person name="Stein L."/>
            <person name="Woyke T."/>
        </authorList>
    </citation>
    <scope>NUCLEOTIDE SEQUENCE [LARGE SCALE GENOMIC DNA]</scope>
    <source>
        <strain evidence="4">MC09</strain>
    </source>
</reference>
<dbReference type="HOGENOM" id="CLU_1426504_0_0_6"/>
<reference evidence="3 4" key="1">
    <citation type="journal article" date="2011" name="J. Bacteriol.">
        <title>Complete Genome Sequence of the Aerobic Marine Methanotroph Methylomonas methanica MC09.</title>
        <authorList>
            <person name="Boden R."/>
            <person name="Cunliffe M."/>
            <person name="Scanlan J."/>
            <person name="Moussard H."/>
            <person name="Kits K.D."/>
            <person name="Klotz M.G."/>
            <person name="Jetten M.S."/>
            <person name="Vuilleumier S."/>
            <person name="Han J."/>
            <person name="Peters L."/>
            <person name="Mikhailova N."/>
            <person name="Teshima H."/>
            <person name="Tapia R."/>
            <person name="Kyrpides N."/>
            <person name="Ivanova N."/>
            <person name="Pagani I."/>
            <person name="Cheng J.F."/>
            <person name="Goodwin L."/>
            <person name="Han C."/>
            <person name="Hauser L."/>
            <person name="Land M.L."/>
            <person name="Lapidus A."/>
            <person name="Lucas S."/>
            <person name="Pitluck S."/>
            <person name="Woyke T."/>
            <person name="Stein L."/>
            <person name="Murrell J.C."/>
        </authorList>
    </citation>
    <scope>NUCLEOTIDE SEQUENCE [LARGE SCALE GENOMIC DNA]</scope>
    <source>
        <strain evidence="3 4">MC09</strain>
    </source>
</reference>
<keyword evidence="2" id="KW-0472">Membrane</keyword>
<organism evidence="3 4">
    <name type="scientific">Methylomonas methanica (strain DSM 25384 / MC09)</name>
    <dbReference type="NCBI Taxonomy" id="857087"/>
    <lineage>
        <taxon>Bacteria</taxon>
        <taxon>Pseudomonadati</taxon>
        <taxon>Pseudomonadota</taxon>
        <taxon>Gammaproteobacteria</taxon>
        <taxon>Methylococcales</taxon>
        <taxon>Methylococcaceae</taxon>
        <taxon>Methylomonas</taxon>
    </lineage>
</organism>
<accession>G0A682</accession>
<dbReference type="RefSeq" id="WP_013819937.1">
    <property type="nucleotide sequence ID" value="NC_015572.1"/>
</dbReference>
<dbReference type="AlphaFoldDB" id="G0A682"/>
<keyword evidence="4" id="KW-1185">Reference proteome</keyword>
<dbReference type="KEGG" id="mmt:Metme_3339"/>
<feature type="coiled-coil region" evidence="1">
    <location>
        <begin position="158"/>
        <end position="185"/>
    </location>
</feature>
<keyword evidence="2" id="KW-0812">Transmembrane</keyword>
<evidence type="ECO:0000313" key="3">
    <source>
        <dbReference type="EMBL" id="AEG01710.1"/>
    </source>
</evidence>
<protein>
    <submittedName>
        <fullName evidence="3">Uncharacterized protein</fullName>
    </submittedName>
</protein>
<dbReference type="OrthoDB" id="9892501at2"/>
<evidence type="ECO:0000256" key="1">
    <source>
        <dbReference type="SAM" id="Coils"/>
    </source>
</evidence>
<dbReference type="STRING" id="857087.Metme_3339"/>
<evidence type="ECO:0000313" key="4">
    <source>
        <dbReference type="Proteomes" id="UP000008888"/>
    </source>
</evidence>
<keyword evidence="1" id="KW-0175">Coiled coil</keyword>
<name>G0A682_METMM</name>